<dbReference type="PANTHER" id="PTHR33591">
    <property type="entry name" value="BETA-CAROTENE ISOMERASE D27"/>
    <property type="match status" value="1"/>
</dbReference>
<reference evidence="2 3" key="1">
    <citation type="submission" date="2018-10" db="EMBL/GenBank/DDBJ databases">
        <title>A high-quality apple genome assembly.</title>
        <authorList>
            <person name="Hu J."/>
        </authorList>
    </citation>
    <scope>NUCLEOTIDE SEQUENCE [LARGE SCALE GENOMIC DNA]</scope>
    <source>
        <strain evidence="3">cv. HFTH1</strain>
        <tissue evidence="2">Young leaf</tissue>
    </source>
</reference>
<comment type="caution">
    <text evidence="2">The sequence shown here is derived from an EMBL/GenBank/DDBJ whole genome shotgun (WGS) entry which is preliminary data.</text>
</comment>
<dbReference type="Pfam" id="PF13225">
    <property type="entry name" value="D27-like_C"/>
    <property type="match status" value="1"/>
</dbReference>
<gene>
    <name evidence="2" type="ORF">DVH24_035487</name>
</gene>
<dbReference type="GO" id="GO:0005506">
    <property type="term" value="F:iron ion binding"/>
    <property type="evidence" value="ECO:0007669"/>
    <property type="project" value="InterPro"/>
</dbReference>
<dbReference type="EMBL" id="RDQH01000335">
    <property type="protein sequence ID" value="RXH90723.1"/>
    <property type="molecule type" value="Genomic_DNA"/>
</dbReference>
<dbReference type="STRING" id="3750.A0A498JA85"/>
<accession>A0A498JA85</accession>
<keyword evidence="3" id="KW-1185">Reference proteome</keyword>
<dbReference type="InterPro" id="IPR025114">
    <property type="entry name" value="D27-like_C"/>
</dbReference>
<name>A0A498JA85_MALDO</name>
<organism evidence="2 3">
    <name type="scientific">Malus domestica</name>
    <name type="common">Apple</name>
    <name type="synonym">Pyrus malus</name>
    <dbReference type="NCBI Taxonomy" id="3750"/>
    <lineage>
        <taxon>Eukaryota</taxon>
        <taxon>Viridiplantae</taxon>
        <taxon>Streptophyta</taxon>
        <taxon>Embryophyta</taxon>
        <taxon>Tracheophyta</taxon>
        <taxon>Spermatophyta</taxon>
        <taxon>Magnoliopsida</taxon>
        <taxon>eudicotyledons</taxon>
        <taxon>Gunneridae</taxon>
        <taxon>Pentapetalae</taxon>
        <taxon>rosids</taxon>
        <taxon>fabids</taxon>
        <taxon>Rosales</taxon>
        <taxon>Rosaceae</taxon>
        <taxon>Amygdaloideae</taxon>
        <taxon>Maleae</taxon>
        <taxon>Malus</taxon>
    </lineage>
</organism>
<sequence length="300" mass="33471">MKASAVVGPPTTIFSCSSPPPQFQSQPKSQLLRNQRFRVSSSLIKEPQSQFREKQQKLGVMDELFLKVFRSKMAAEVGWDSEKPGYDGLIDVANRLMLKSPTNSHAKEAAVRILRSLFPPLLLDLYKLLVAPLQGGKVAAIMVARVTAITCQWLMGPCTVNSVDLPDGTSWNSGVSEFAVLFFHYSLLRSDNGCRNGWEASPLMQVFVEKCKYLEESKCVGICLNTCKLPTQAFIKDYMGVPLVMEPNFVDYSCQFKFGVLPPLPEDDATLKEPCLEICPNATRRREIARNINVEKCPKA</sequence>
<evidence type="ECO:0000259" key="1">
    <source>
        <dbReference type="Pfam" id="PF13225"/>
    </source>
</evidence>
<dbReference type="Proteomes" id="UP000290289">
    <property type="component" value="Chromosome 9"/>
</dbReference>
<dbReference type="PANTHER" id="PTHR33591:SF2">
    <property type="entry name" value="BETA-CAROTENE ISOMERASE D27"/>
    <property type="match status" value="1"/>
</dbReference>
<dbReference type="PROSITE" id="PS51257">
    <property type="entry name" value="PROKAR_LIPOPROTEIN"/>
    <property type="match status" value="1"/>
</dbReference>
<evidence type="ECO:0000313" key="2">
    <source>
        <dbReference type="EMBL" id="RXH90723.1"/>
    </source>
</evidence>
<dbReference type="AlphaFoldDB" id="A0A498JA85"/>
<protein>
    <recommendedName>
        <fullName evidence="1">Beta-carotene isomerase D27-like C-terminal domain-containing protein</fullName>
    </recommendedName>
</protein>
<dbReference type="InterPro" id="IPR038938">
    <property type="entry name" value="D27-like"/>
</dbReference>
<evidence type="ECO:0000313" key="3">
    <source>
        <dbReference type="Proteomes" id="UP000290289"/>
    </source>
</evidence>
<proteinExistence type="predicted"/>
<feature type="domain" description="Beta-carotene isomerase D27-like C-terminal" evidence="1">
    <location>
        <begin position="153"/>
        <end position="265"/>
    </location>
</feature>